<proteinExistence type="predicted"/>
<evidence type="ECO:0000256" key="1">
    <source>
        <dbReference type="SAM" id="SignalP"/>
    </source>
</evidence>
<sequence length="82" mass="9890">MKCLIPLLMVVTACYSLSLQHVFRDEWTQFKLKYGKYYENNFEEEFRMKVFLETKEKVAKHNAEYELGLHTYTLGINRFADQ</sequence>
<dbReference type="AlphaFoldDB" id="A0AAD8AJQ4"/>
<dbReference type="SUPFAM" id="SSF54001">
    <property type="entry name" value="Cysteine proteinases"/>
    <property type="match status" value="1"/>
</dbReference>
<keyword evidence="4" id="KW-1185">Reference proteome</keyword>
<dbReference type="InterPro" id="IPR038765">
    <property type="entry name" value="Papain-like_cys_pep_sf"/>
</dbReference>
<organism evidence="3 4">
    <name type="scientific">Diploptera punctata</name>
    <name type="common">Pacific beetle cockroach</name>
    <dbReference type="NCBI Taxonomy" id="6984"/>
    <lineage>
        <taxon>Eukaryota</taxon>
        <taxon>Metazoa</taxon>
        <taxon>Ecdysozoa</taxon>
        <taxon>Arthropoda</taxon>
        <taxon>Hexapoda</taxon>
        <taxon>Insecta</taxon>
        <taxon>Pterygota</taxon>
        <taxon>Neoptera</taxon>
        <taxon>Polyneoptera</taxon>
        <taxon>Dictyoptera</taxon>
        <taxon>Blattodea</taxon>
        <taxon>Blaberoidea</taxon>
        <taxon>Blaberidae</taxon>
        <taxon>Diplopterinae</taxon>
        <taxon>Diploptera</taxon>
    </lineage>
</organism>
<accession>A0AAD8AJQ4</accession>
<evidence type="ECO:0000259" key="2">
    <source>
        <dbReference type="SMART" id="SM00848"/>
    </source>
</evidence>
<dbReference type="Gene3D" id="1.10.287.2250">
    <property type="match status" value="1"/>
</dbReference>
<evidence type="ECO:0000313" key="3">
    <source>
        <dbReference type="EMBL" id="KAJ9600336.1"/>
    </source>
</evidence>
<protein>
    <recommendedName>
        <fullName evidence="2">Cathepsin propeptide inhibitor domain-containing protein</fullName>
    </recommendedName>
</protein>
<dbReference type="InterPro" id="IPR013201">
    <property type="entry name" value="Prot_inhib_I29"/>
</dbReference>
<keyword evidence="1" id="KW-0732">Signal</keyword>
<dbReference type="SMART" id="SM00848">
    <property type="entry name" value="Inhibitor_I29"/>
    <property type="match status" value="1"/>
</dbReference>
<feature type="signal peptide" evidence="1">
    <location>
        <begin position="1"/>
        <end position="16"/>
    </location>
</feature>
<name>A0AAD8AJQ4_DIPPU</name>
<feature type="chain" id="PRO_5042156444" description="Cathepsin propeptide inhibitor domain-containing protein" evidence="1">
    <location>
        <begin position="17"/>
        <end position="82"/>
    </location>
</feature>
<feature type="domain" description="Cathepsin propeptide inhibitor" evidence="2">
    <location>
        <begin position="27"/>
        <end position="81"/>
    </location>
</feature>
<reference evidence="3" key="2">
    <citation type="submission" date="2023-05" db="EMBL/GenBank/DDBJ databases">
        <authorList>
            <person name="Fouks B."/>
        </authorList>
    </citation>
    <scope>NUCLEOTIDE SEQUENCE</scope>
    <source>
        <strain evidence="3">Stay&amp;Tobe</strain>
        <tissue evidence="3">Testes</tissue>
    </source>
</reference>
<reference evidence="3" key="1">
    <citation type="journal article" date="2023" name="IScience">
        <title>Live-bearing cockroach genome reveals convergent evolutionary mechanisms linked to viviparity in insects and beyond.</title>
        <authorList>
            <person name="Fouks B."/>
            <person name="Harrison M.C."/>
            <person name="Mikhailova A.A."/>
            <person name="Marchal E."/>
            <person name="English S."/>
            <person name="Carruthers M."/>
            <person name="Jennings E.C."/>
            <person name="Chiamaka E.L."/>
            <person name="Frigard R.A."/>
            <person name="Pippel M."/>
            <person name="Attardo G.M."/>
            <person name="Benoit J.B."/>
            <person name="Bornberg-Bauer E."/>
            <person name="Tobe S.S."/>
        </authorList>
    </citation>
    <scope>NUCLEOTIDE SEQUENCE</scope>
    <source>
        <strain evidence="3">Stay&amp;Tobe</strain>
    </source>
</reference>
<dbReference type="Proteomes" id="UP001233999">
    <property type="component" value="Unassembled WGS sequence"/>
</dbReference>
<feature type="non-terminal residue" evidence="3">
    <location>
        <position position="1"/>
    </location>
</feature>
<comment type="caution">
    <text evidence="3">The sequence shown here is derived from an EMBL/GenBank/DDBJ whole genome shotgun (WGS) entry which is preliminary data.</text>
</comment>
<dbReference type="Pfam" id="PF08246">
    <property type="entry name" value="Inhibitor_I29"/>
    <property type="match status" value="1"/>
</dbReference>
<dbReference type="EMBL" id="JASPKZ010000432">
    <property type="protein sequence ID" value="KAJ9600336.1"/>
    <property type="molecule type" value="Genomic_DNA"/>
</dbReference>
<evidence type="ECO:0000313" key="4">
    <source>
        <dbReference type="Proteomes" id="UP001233999"/>
    </source>
</evidence>
<gene>
    <name evidence="3" type="ORF">L9F63_009412</name>
</gene>